<dbReference type="AlphaFoldDB" id="A0A4U0X5H7"/>
<dbReference type="InterPro" id="IPR001810">
    <property type="entry name" value="F-box_dom"/>
</dbReference>
<dbReference type="CDD" id="cd09917">
    <property type="entry name" value="F-box_SF"/>
    <property type="match status" value="1"/>
</dbReference>
<sequence length="254" mass="28136">MAACTATTDTVELLETIILHLPLRDILVLQRVSKQWQAVIQGSRKVKRALFLEPSGDVKLKTYKTPEWRTTQGRIWRGKMLLNPLIRCFSTRDEAKISIGQHDYALPRGTSHPFSLSTASVASYQGMALFHPPVQRILPECGIYGMASYDMIINKNELGVTIGDLAEGVGDGQVDCTDCMMMAMDGAENSLQEIMARCEGQPSFFDAHVQLDCPSMATTGWEVLARSAKTTPEGTAGCRRLRKWLRNAEKGRSA</sequence>
<dbReference type="Pfam" id="PF00646">
    <property type="entry name" value="F-box"/>
    <property type="match status" value="1"/>
</dbReference>
<proteinExistence type="predicted"/>
<evidence type="ECO:0000313" key="2">
    <source>
        <dbReference type="EMBL" id="TKA70606.1"/>
    </source>
</evidence>
<reference evidence="2 3" key="1">
    <citation type="submission" date="2017-03" db="EMBL/GenBank/DDBJ databases">
        <title>Genomes of endolithic fungi from Antarctica.</title>
        <authorList>
            <person name="Coleine C."/>
            <person name="Masonjones S."/>
            <person name="Stajich J.E."/>
        </authorList>
    </citation>
    <scope>NUCLEOTIDE SEQUENCE [LARGE SCALE GENOMIC DNA]</scope>
    <source>
        <strain evidence="2 3">CCFEE 5184</strain>
    </source>
</reference>
<gene>
    <name evidence="2" type="ORF">B0A55_06712</name>
</gene>
<organism evidence="2 3">
    <name type="scientific">Friedmanniomyces simplex</name>
    <dbReference type="NCBI Taxonomy" id="329884"/>
    <lineage>
        <taxon>Eukaryota</taxon>
        <taxon>Fungi</taxon>
        <taxon>Dikarya</taxon>
        <taxon>Ascomycota</taxon>
        <taxon>Pezizomycotina</taxon>
        <taxon>Dothideomycetes</taxon>
        <taxon>Dothideomycetidae</taxon>
        <taxon>Mycosphaerellales</taxon>
        <taxon>Teratosphaeriaceae</taxon>
        <taxon>Friedmanniomyces</taxon>
    </lineage>
</organism>
<dbReference type="OrthoDB" id="3800738at2759"/>
<dbReference type="InterPro" id="IPR036047">
    <property type="entry name" value="F-box-like_dom_sf"/>
</dbReference>
<keyword evidence="3" id="KW-1185">Reference proteome</keyword>
<protein>
    <recommendedName>
        <fullName evidence="1">F-box domain-containing protein</fullName>
    </recommendedName>
</protein>
<evidence type="ECO:0000313" key="3">
    <source>
        <dbReference type="Proteomes" id="UP000309340"/>
    </source>
</evidence>
<dbReference type="Proteomes" id="UP000309340">
    <property type="component" value="Unassembled WGS sequence"/>
</dbReference>
<dbReference type="EMBL" id="NAJQ01000391">
    <property type="protein sequence ID" value="TKA70606.1"/>
    <property type="molecule type" value="Genomic_DNA"/>
</dbReference>
<comment type="caution">
    <text evidence="2">The sequence shown here is derived from an EMBL/GenBank/DDBJ whole genome shotgun (WGS) entry which is preliminary data.</text>
</comment>
<feature type="domain" description="F-box" evidence="1">
    <location>
        <begin position="12"/>
        <end position="44"/>
    </location>
</feature>
<evidence type="ECO:0000259" key="1">
    <source>
        <dbReference type="Pfam" id="PF00646"/>
    </source>
</evidence>
<accession>A0A4U0X5H7</accession>
<dbReference type="SUPFAM" id="SSF81383">
    <property type="entry name" value="F-box domain"/>
    <property type="match status" value="1"/>
</dbReference>
<name>A0A4U0X5H7_9PEZI</name>